<dbReference type="Proteomes" id="UP000509658">
    <property type="component" value="Chromosome"/>
</dbReference>
<dbReference type="KEGG" id="rev:HUE57_04530"/>
<proteinExistence type="predicted"/>
<dbReference type="AlphaFoldDB" id="A0A6N0HTD2"/>
<gene>
    <name evidence="1" type="ORF">HUE57_04530</name>
</gene>
<evidence type="ECO:0000313" key="2">
    <source>
        <dbReference type="Proteomes" id="UP000509658"/>
    </source>
</evidence>
<accession>A0A6N0HTD2</accession>
<evidence type="ECO:0000313" key="1">
    <source>
        <dbReference type="EMBL" id="QKQ25639.1"/>
    </source>
</evidence>
<dbReference type="RefSeq" id="WP_174672801.1">
    <property type="nucleotide sequence ID" value="NZ_CP054491.1"/>
</dbReference>
<protein>
    <submittedName>
        <fullName evidence="1">Uncharacterized protein</fullName>
    </submittedName>
</protein>
<keyword evidence="2" id="KW-1185">Reference proteome</keyword>
<organism evidence="1 2">
    <name type="scientific">Candidatus Reidiella endopervernicosa</name>
    <dbReference type="NCBI Taxonomy" id="2738883"/>
    <lineage>
        <taxon>Bacteria</taxon>
        <taxon>Pseudomonadati</taxon>
        <taxon>Pseudomonadota</taxon>
        <taxon>Gammaproteobacteria</taxon>
        <taxon>Candidatus Reidiella</taxon>
    </lineage>
</organism>
<dbReference type="EMBL" id="CP054491">
    <property type="protein sequence ID" value="QKQ25639.1"/>
    <property type="molecule type" value="Genomic_DNA"/>
</dbReference>
<reference evidence="1 2" key="1">
    <citation type="submission" date="2020-05" db="EMBL/GenBank/DDBJ databases">
        <title>Horizontal transmission and recombination maintain forever young bacterial symbiont genomes.</title>
        <authorList>
            <person name="Russell S.L."/>
            <person name="Pepper-Tunick E."/>
            <person name="Svedberg J."/>
            <person name="Byrne A."/>
            <person name="Ruelas Castillo J."/>
            <person name="Vollmers C."/>
            <person name="Beinart R.A."/>
            <person name="Corbett-Detig R."/>
        </authorList>
    </citation>
    <scope>NUCLEOTIDE SEQUENCE [LARGE SCALE GENOMIC DNA]</scope>
    <source>
        <strain evidence="1">Santa_Monica_outfall</strain>
    </source>
</reference>
<name>A0A6N0HTD2_9GAMM</name>
<sequence>MALPVAEKVIAVWDESAKVALSFGTPAGFQFSALFHSPLAGLLLHVDLLIYSS</sequence>